<dbReference type="Pfam" id="PF01963">
    <property type="entry name" value="TraB_PrgY_gumN"/>
    <property type="match status" value="1"/>
</dbReference>
<evidence type="ECO:0000313" key="3">
    <source>
        <dbReference type="Proteomes" id="UP000320390"/>
    </source>
</evidence>
<keyword evidence="1" id="KW-0732">Signal</keyword>
<sequence length="328" mass="36234" precursor="true">MNAVFLSIPAFLFVACASTNTDLTASAESEITGPQFYRVTGNGTSAYLFGTVHLNDERTKSFPAVEAAFTGSDSLFVEIAPGPEGRAEMRQSILLPEGTSLDQLLGDDLWRRAGDRYELAGQSRADLDGAKPMVPWLVMGELPFLESRATGKPVPDLEFKRRALADGKPVHKMETITQHLQLFTDTTLDDQVVWFGALLDKLDQYDDEGRNMTDETIEAWASGDPAKLFGLMDQILYPYMLDRKEKEAQLLWIRNERFAERLDRALHESPEEVAFVAVGAMHLPSPPGVDVDREASASAPRHLGLADLMRARGYQVTRIDAVTGVSAK</sequence>
<dbReference type="PANTHER" id="PTHR40590:SF1">
    <property type="entry name" value="CYTOPLASMIC PROTEIN"/>
    <property type="match status" value="1"/>
</dbReference>
<dbReference type="InterPro" id="IPR047111">
    <property type="entry name" value="YbaP-like"/>
</dbReference>
<proteinExistence type="predicted"/>
<dbReference type="OrthoDB" id="9798714at2"/>
<feature type="signal peptide" evidence="1">
    <location>
        <begin position="1"/>
        <end position="17"/>
    </location>
</feature>
<keyword evidence="3" id="KW-1185">Reference proteome</keyword>
<accession>A0A518EZP9</accession>
<protein>
    <submittedName>
        <fullName evidence="2">TraB family protein</fullName>
    </submittedName>
</protein>
<dbReference type="EMBL" id="CP036434">
    <property type="protein sequence ID" value="QDV09563.1"/>
    <property type="molecule type" value="Genomic_DNA"/>
</dbReference>
<reference evidence="2 3" key="1">
    <citation type="submission" date="2019-02" db="EMBL/GenBank/DDBJ databases">
        <title>Deep-cultivation of Planctomycetes and their phenomic and genomic characterization uncovers novel biology.</title>
        <authorList>
            <person name="Wiegand S."/>
            <person name="Jogler M."/>
            <person name="Boedeker C."/>
            <person name="Pinto D."/>
            <person name="Vollmers J."/>
            <person name="Rivas-Marin E."/>
            <person name="Kohn T."/>
            <person name="Peeters S.H."/>
            <person name="Heuer A."/>
            <person name="Rast P."/>
            <person name="Oberbeckmann S."/>
            <person name="Bunk B."/>
            <person name="Jeske O."/>
            <person name="Meyerdierks A."/>
            <person name="Storesund J.E."/>
            <person name="Kallscheuer N."/>
            <person name="Luecker S."/>
            <person name="Lage O.M."/>
            <person name="Pohl T."/>
            <person name="Merkel B.J."/>
            <person name="Hornburger P."/>
            <person name="Mueller R.-W."/>
            <person name="Bruemmer F."/>
            <person name="Labrenz M."/>
            <person name="Spormann A.M."/>
            <person name="Op den Camp H."/>
            <person name="Overmann J."/>
            <person name="Amann R."/>
            <person name="Jetten M.S.M."/>
            <person name="Mascher T."/>
            <person name="Medema M.H."/>
            <person name="Devos D.P."/>
            <person name="Kaster A.-K."/>
            <person name="Ovreas L."/>
            <person name="Rohde M."/>
            <person name="Galperin M.Y."/>
            <person name="Jogler C."/>
        </authorList>
    </citation>
    <scope>NUCLEOTIDE SEQUENCE [LARGE SCALE GENOMIC DNA]</scope>
    <source>
        <strain evidence="2 3">Poly30</strain>
    </source>
</reference>
<feature type="chain" id="PRO_5021878592" evidence="1">
    <location>
        <begin position="18"/>
        <end position="328"/>
    </location>
</feature>
<dbReference type="InterPro" id="IPR002816">
    <property type="entry name" value="TraB/PrgY/GumN_fam"/>
</dbReference>
<dbReference type="PANTHER" id="PTHR40590">
    <property type="entry name" value="CYTOPLASMIC PROTEIN-RELATED"/>
    <property type="match status" value="1"/>
</dbReference>
<dbReference type="RefSeq" id="WP_145204139.1">
    <property type="nucleotide sequence ID" value="NZ_CP036434.1"/>
</dbReference>
<organism evidence="2 3">
    <name type="scientific">Saltatorellus ferox</name>
    <dbReference type="NCBI Taxonomy" id="2528018"/>
    <lineage>
        <taxon>Bacteria</taxon>
        <taxon>Pseudomonadati</taxon>
        <taxon>Planctomycetota</taxon>
        <taxon>Planctomycetia</taxon>
        <taxon>Planctomycetia incertae sedis</taxon>
        <taxon>Saltatorellus</taxon>
    </lineage>
</organism>
<dbReference type="AlphaFoldDB" id="A0A518EZP9"/>
<gene>
    <name evidence="2" type="ORF">Poly30_51210</name>
</gene>
<evidence type="ECO:0000313" key="2">
    <source>
        <dbReference type="EMBL" id="QDV09563.1"/>
    </source>
</evidence>
<evidence type="ECO:0000256" key="1">
    <source>
        <dbReference type="SAM" id="SignalP"/>
    </source>
</evidence>
<name>A0A518EZP9_9BACT</name>
<dbReference type="Proteomes" id="UP000320390">
    <property type="component" value="Chromosome"/>
</dbReference>
<dbReference type="CDD" id="cd14789">
    <property type="entry name" value="Tiki"/>
    <property type="match status" value="1"/>
</dbReference>